<gene>
    <name evidence="5" type="ORF">PLOB_00018805</name>
</gene>
<feature type="compositionally biased region" description="Basic and acidic residues" evidence="3">
    <location>
        <begin position="432"/>
        <end position="441"/>
    </location>
</feature>
<dbReference type="Pfam" id="PF03366">
    <property type="entry name" value="YEATS"/>
    <property type="match status" value="1"/>
</dbReference>
<evidence type="ECO:0000256" key="3">
    <source>
        <dbReference type="SAM" id="MobiDB-lite"/>
    </source>
</evidence>
<protein>
    <recommendedName>
        <fullName evidence="4">YEATS domain-containing protein</fullName>
    </recommendedName>
</protein>
<feature type="compositionally biased region" description="Low complexity" evidence="3">
    <location>
        <begin position="464"/>
        <end position="479"/>
    </location>
</feature>
<dbReference type="PANTHER" id="PTHR47827:SF3">
    <property type="entry name" value="AF-9 ANC1 HOMOLOGY DOMAIN-CONTAINING PROTEIN"/>
    <property type="match status" value="1"/>
</dbReference>
<dbReference type="Pfam" id="PF17793">
    <property type="entry name" value="AHD"/>
    <property type="match status" value="1"/>
</dbReference>
<feature type="compositionally biased region" description="Polar residues" evidence="3">
    <location>
        <begin position="405"/>
        <end position="428"/>
    </location>
</feature>
<dbReference type="PANTHER" id="PTHR47827">
    <property type="entry name" value="AHD DOMAIN-CONTAINING PROTEIN"/>
    <property type="match status" value="1"/>
</dbReference>
<evidence type="ECO:0000256" key="1">
    <source>
        <dbReference type="ARBA" id="ARBA00023242"/>
    </source>
</evidence>
<dbReference type="CDD" id="cd16906">
    <property type="entry name" value="YEATS_AF-9_like"/>
    <property type="match status" value="1"/>
</dbReference>
<evidence type="ECO:0000256" key="2">
    <source>
        <dbReference type="PROSITE-ProRule" id="PRU00376"/>
    </source>
</evidence>
<dbReference type="InterPro" id="IPR055129">
    <property type="entry name" value="YEATS_dom"/>
</dbReference>
<feature type="compositionally biased region" description="Polar residues" evidence="3">
    <location>
        <begin position="151"/>
        <end position="191"/>
    </location>
</feature>
<feature type="compositionally biased region" description="Low complexity" evidence="3">
    <location>
        <begin position="315"/>
        <end position="325"/>
    </location>
</feature>
<feature type="compositionally biased region" description="Polar residues" evidence="3">
    <location>
        <begin position="369"/>
        <end position="382"/>
    </location>
</feature>
<reference evidence="5 6" key="1">
    <citation type="submission" date="2022-05" db="EMBL/GenBank/DDBJ databases">
        <authorList>
            <consortium name="Genoscope - CEA"/>
            <person name="William W."/>
        </authorList>
    </citation>
    <scope>NUCLEOTIDE SEQUENCE [LARGE SCALE GENOMIC DNA]</scope>
</reference>
<feature type="region of interest" description="Disordered" evidence="3">
    <location>
        <begin position="151"/>
        <end position="497"/>
    </location>
</feature>
<sequence length="556" mass="61165">MESVQVEVKIELGHKASCKKTLSPEGFTHDWTVFVRGPESCDISHFVEKVVFYLHESFAKPKRVLKEPPYRVAEAGYGSFYLPIEVYFKNKEEPRKLKFDYDLFLPVYGSPPIDNIRSEALTFRNPTEEFKKKLVKGGGIVSCMGTVNGLHSASSPGKGTSHPQSMDTNAGKETNNISDTNNTQKHATSLQEPDKVKKQRHDGVTVGNKTVKMQETVTTPGLKRSSSTSGADDLPSQPTVKKKKKKTDEGTAKSKPVGFIPLELPVPGNENKDKLEEMKDVKLKIKSLPSKSAGNDKKKNRRSSSEVGTGESANKLLKTADSTSTKKAKLKSPKEDLKQVKQEEKKVEKITFRRSSGDSWSSSTSSSSLLGNASGNKNTALNTLLAEIGDDDDDDDDDEGDIFTPFQSSSTHTAKTLKQKSASVISPNDSSQSKDSKDSSKVKVKGSTQTKKSETSKNGRKNGLKSPTTKPPSVKQSPKPKLKETKQGSNGQQNPSTELIQLYRRLTTLKDSNVLQRVADILEATGRFELTDKTLDFDLCALDKMTIKKIENSINR</sequence>
<feature type="compositionally biased region" description="Polar residues" evidence="3">
    <location>
        <begin position="487"/>
        <end position="497"/>
    </location>
</feature>
<comment type="subcellular location">
    <subcellularLocation>
        <location evidence="2">Nucleus</location>
    </subcellularLocation>
</comment>
<feature type="compositionally biased region" description="Acidic residues" evidence="3">
    <location>
        <begin position="388"/>
        <end position="401"/>
    </location>
</feature>
<dbReference type="InterPro" id="IPR040930">
    <property type="entry name" value="AF-9_AHD"/>
</dbReference>
<evidence type="ECO:0000259" key="4">
    <source>
        <dbReference type="PROSITE" id="PS51037"/>
    </source>
</evidence>
<accession>A0ABN8NJ22</accession>
<dbReference type="Gene3D" id="2.60.40.1970">
    <property type="entry name" value="YEATS domain"/>
    <property type="match status" value="1"/>
</dbReference>
<dbReference type="Gene3D" id="1.20.1270.290">
    <property type="match status" value="1"/>
</dbReference>
<dbReference type="InterPro" id="IPR038704">
    <property type="entry name" value="YEAST_sf"/>
</dbReference>
<organism evidence="5 6">
    <name type="scientific">Porites lobata</name>
    <dbReference type="NCBI Taxonomy" id="104759"/>
    <lineage>
        <taxon>Eukaryota</taxon>
        <taxon>Metazoa</taxon>
        <taxon>Cnidaria</taxon>
        <taxon>Anthozoa</taxon>
        <taxon>Hexacorallia</taxon>
        <taxon>Scleractinia</taxon>
        <taxon>Fungiina</taxon>
        <taxon>Poritidae</taxon>
        <taxon>Porites</taxon>
    </lineage>
</organism>
<dbReference type="Proteomes" id="UP001159405">
    <property type="component" value="Unassembled WGS sequence"/>
</dbReference>
<feature type="domain" description="YEATS" evidence="4">
    <location>
        <begin position="1"/>
        <end position="137"/>
    </location>
</feature>
<dbReference type="PROSITE" id="PS51037">
    <property type="entry name" value="YEATS"/>
    <property type="match status" value="1"/>
</dbReference>
<name>A0ABN8NJ22_9CNID</name>
<dbReference type="InterPro" id="IPR052790">
    <property type="entry name" value="YEATS_domain"/>
</dbReference>
<keyword evidence="6" id="KW-1185">Reference proteome</keyword>
<feature type="compositionally biased region" description="Basic and acidic residues" evidence="3">
    <location>
        <begin position="270"/>
        <end position="283"/>
    </location>
</feature>
<evidence type="ECO:0000313" key="5">
    <source>
        <dbReference type="EMBL" id="CAH3109700.1"/>
    </source>
</evidence>
<keyword evidence="1 2" id="KW-0539">Nucleus</keyword>
<comment type="caution">
    <text evidence="5">The sequence shown here is derived from an EMBL/GenBank/DDBJ whole genome shotgun (WGS) entry which is preliminary data.</text>
</comment>
<feature type="compositionally biased region" description="Low complexity" evidence="3">
    <location>
        <begin position="357"/>
        <end position="368"/>
    </location>
</feature>
<proteinExistence type="predicted"/>
<feature type="compositionally biased region" description="Basic and acidic residues" evidence="3">
    <location>
        <begin position="332"/>
        <end position="351"/>
    </location>
</feature>
<feature type="compositionally biased region" description="Polar residues" evidence="3">
    <location>
        <begin position="207"/>
        <end position="230"/>
    </location>
</feature>
<dbReference type="EMBL" id="CALNXK010000022">
    <property type="protein sequence ID" value="CAH3109700.1"/>
    <property type="molecule type" value="Genomic_DNA"/>
</dbReference>
<evidence type="ECO:0000313" key="6">
    <source>
        <dbReference type="Proteomes" id="UP001159405"/>
    </source>
</evidence>